<dbReference type="AlphaFoldDB" id="A0A1U7CXT1"/>
<organism evidence="8 9">
    <name type="scientific">Paludisphaera borealis</name>
    <dbReference type="NCBI Taxonomy" id="1387353"/>
    <lineage>
        <taxon>Bacteria</taxon>
        <taxon>Pseudomonadati</taxon>
        <taxon>Planctomycetota</taxon>
        <taxon>Planctomycetia</taxon>
        <taxon>Isosphaerales</taxon>
        <taxon>Isosphaeraceae</taxon>
        <taxon>Paludisphaera</taxon>
    </lineage>
</organism>
<protein>
    <recommendedName>
        <fullName evidence="10">Outer membrane efflux protein</fullName>
    </recommendedName>
</protein>
<evidence type="ECO:0000256" key="1">
    <source>
        <dbReference type="ARBA" id="ARBA00004442"/>
    </source>
</evidence>
<feature type="signal peptide" evidence="7">
    <location>
        <begin position="1"/>
        <end position="27"/>
    </location>
</feature>
<feature type="region of interest" description="Disordered" evidence="6">
    <location>
        <begin position="25"/>
        <end position="105"/>
    </location>
</feature>
<reference evidence="9" key="1">
    <citation type="submission" date="2016-12" db="EMBL/GenBank/DDBJ databases">
        <title>Comparative genomics of four Isosphaeraceae planctomycetes: a common pool of plasmids and glycoside hydrolase genes.</title>
        <authorList>
            <person name="Ivanova A."/>
        </authorList>
    </citation>
    <scope>NUCLEOTIDE SEQUENCE [LARGE SCALE GENOMIC DNA]</scope>
    <source>
        <strain evidence="9">PX4</strain>
    </source>
</reference>
<dbReference type="GO" id="GO:0015288">
    <property type="term" value="F:porin activity"/>
    <property type="evidence" value="ECO:0007669"/>
    <property type="project" value="TreeGrafter"/>
</dbReference>
<keyword evidence="5" id="KW-0998">Cell outer membrane</keyword>
<dbReference type="PANTHER" id="PTHR30026:SF20">
    <property type="entry name" value="OUTER MEMBRANE PROTEIN TOLC"/>
    <property type="match status" value="1"/>
</dbReference>
<dbReference type="PANTHER" id="PTHR30026">
    <property type="entry name" value="OUTER MEMBRANE PROTEIN TOLC"/>
    <property type="match status" value="1"/>
</dbReference>
<evidence type="ECO:0000256" key="2">
    <source>
        <dbReference type="ARBA" id="ARBA00022452"/>
    </source>
</evidence>
<dbReference type="Gene3D" id="1.20.1600.10">
    <property type="entry name" value="Outer membrane efflux proteins (OEP)"/>
    <property type="match status" value="1"/>
</dbReference>
<evidence type="ECO:0000256" key="7">
    <source>
        <dbReference type="SAM" id="SignalP"/>
    </source>
</evidence>
<evidence type="ECO:0000313" key="8">
    <source>
        <dbReference type="EMBL" id="APW63693.1"/>
    </source>
</evidence>
<name>A0A1U7CXT1_9BACT</name>
<dbReference type="GO" id="GO:0009279">
    <property type="term" value="C:cell outer membrane"/>
    <property type="evidence" value="ECO:0007669"/>
    <property type="project" value="UniProtKB-SubCell"/>
</dbReference>
<evidence type="ECO:0000256" key="3">
    <source>
        <dbReference type="ARBA" id="ARBA00022692"/>
    </source>
</evidence>
<proteinExistence type="predicted"/>
<dbReference type="RefSeq" id="WP_145952334.1">
    <property type="nucleotide sequence ID" value="NZ_CP019082.1"/>
</dbReference>
<dbReference type="STRING" id="1387353.BSF38_05267"/>
<dbReference type="KEGG" id="pbor:BSF38_05267"/>
<keyword evidence="2" id="KW-1134">Transmembrane beta strand</keyword>
<gene>
    <name evidence="8" type="ORF">BSF38_05267</name>
</gene>
<evidence type="ECO:0000256" key="5">
    <source>
        <dbReference type="ARBA" id="ARBA00023237"/>
    </source>
</evidence>
<evidence type="ECO:0000256" key="4">
    <source>
        <dbReference type="ARBA" id="ARBA00023136"/>
    </source>
</evidence>
<dbReference type="GO" id="GO:1990281">
    <property type="term" value="C:efflux pump complex"/>
    <property type="evidence" value="ECO:0007669"/>
    <property type="project" value="TreeGrafter"/>
</dbReference>
<dbReference type="OrthoDB" id="266724at2"/>
<evidence type="ECO:0008006" key="10">
    <source>
        <dbReference type="Google" id="ProtNLM"/>
    </source>
</evidence>
<feature type="compositionally biased region" description="Pro residues" evidence="6">
    <location>
        <begin position="87"/>
        <end position="97"/>
    </location>
</feature>
<evidence type="ECO:0000313" key="9">
    <source>
        <dbReference type="Proteomes" id="UP000186309"/>
    </source>
</evidence>
<feature type="compositionally biased region" description="Low complexity" evidence="6">
    <location>
        <begin position="25"/>
        <end position="65"/>
    </location>
</feature>
<dbReference type="SUPFAM" id="SSF56954">
    <property type="entry name" value="Outer membrane efflux proteins (OEP)"/>
    <property type="match status" value="1"/>
</dbReference>
<keyword evidence="7" id="KW-0732">Signal</keyword>
<dbReference type="GO" id="GO:0015562">
    <property type="term" value="F:efflux transmembrane transporter activity"/>
    <property type="evidence" value="ECO:0007669"/>
    <property type="project" value="InterPro"/>
</dbReference>
<comment type="subcellular location">
    <subcellularLocation>
        <location evidence="1">Cell outer membrane</location>
    </subcellularLocation>
</comment>
<keyword evidence="3" id="KW-0812">Transmembrane</keyword>
<sequence length="590" mass="64187">MMDRTARAWTPLIALLVCWLEPTPVAAQTSPSSPASATMATQEGRSTLPTLPQAPTPTDAPLARPASPPGLPASSPAATPDGRGLPPALPSGTPAPPDSGGSAMASASILGKDVHLKTAPLEPTDLRFPINLATALRLSDARPLIVAAAQASVWVAEAQLTRAKVLWVPTLNIGADYIRHDGGGPDFNKGIMTAPSVNFFYGGVGAIQSVAVTDAFFEPLVARQVLNSRQWDIQAAKNDALMMTANAYFSVHQYRGMYAGALYTVERGHDLVERINQLSKELVPKVEVDRARNMVADLEQQATAAREAWRVNSADLTQVLRLDPRAVIVPLEHDHLQITVIDPGRRLDDLMPVALVNRPELGSQQALVKAVVERIGREKFRPLTPTIMLNGFQTPYEQIQAGIFGIGSNSKLNQWKGRADTSYQALWQLDAFGVGNLARIKEQRGEQSRAIIDFFRYQDMIAGDVTRAQARLQSAAARVSQADRALRTAVITFNGNFEGLRHTTRFGDVLVLVNRPQEVVFALQLMKQAFDQYFTTVAEYNRAQFELFHALGYPARELADLRPPGEVLPVDTTRPAYLPPVGNGPPPATR</sequence>
<dbReference type="EMBL" id="CP019082">
    <property type="protein sequence ID" value="APW63693.1"/>
    <property type="molecule type" value="Genomic_DNA"/>
</dbReference>
<feature type="chain" id="PRO_5012752879" description="Outer membrane efflux protein" evidence="7">
    <location>
        <begin position="28"/>
        <end position="590"/>
    </location>
</feature>
<dbReference type="Proteomes" id="UP000186309">
    <property type="component" value="Chromosome"/>
</dbReference>
<keyword evidence="4" id="KW-0472">Membrane</keyword>
<accession>A0A1U7CXT1</accession>
<dbReference type="InterPro" id="IPR051906">
    <property type="entry name" value="TolC-like"/>
</dbReference>
<keyword evidence="9" id="KW-1185">Reference proteome</keyword>
<evidence type="ECO:0000256" key="6">
    <source>
        <dbReference type="SAM" id="MobiDB-lite"/>
    </source>
</evidence>
<feature type="region of interest" description="Disordered" evidence="6">
    <location>
        <begin position="570"/>
        <end position="590"/>
    </location>
</feature>
<feature type="compositionally biased region" description="Low complexity" evidence="6">
    <location>
        <begin position="72"/>
        <end position="86"/>
    </location>
</feature>